<dbReference type="OrthoDB" id="10258955at2759"/>
<dbReference type="EMBL" id="CAJVPI010007082">
    <property type="protein sequence ID" value="CAG8681529.1"/>
    <property type="molecule type" value="Genomic_DNA"/>
</dbReference>
<sequence length="88" mass="9526">SSRLAFRIIVSGGVTTALIIPGSAELMGGEGFVIKLRPVSTLSVQDMGISANVDPDSERVWRWMKMACGENPKNFFGNRGKGMPKSRL</sequence>
<dbReference type="Gene3D" id="3.20.20.140">
    <property type="entry name" value="Metal-dependent hydrolases"/>
    <property type="match status" value="1"/>
</dbReference>
<accession>A0A9N9HKC7</accession>
<feature type="non-terminal residue" evidence="1">
    <location>
        <position position="1"/>
    </location>
</feature>
<protein>
    <submittedName>
        <fullName evidence="1">8573_t:CDS:1</fullName>
    </submittedName>
</protein>
<comment type="caution">
    <text evidence="1">The sequence shown here is derived from an EMBL/GenBank/DDBJ whole genome shotgun (WGS) entry which is preliminary data.</text>
</comment>
<dbReference type="AlphaFoldDB" id="A0A9N9HKC7"/>
<organism evidence="1 2">
    <name type="scientific">Paraglomus brasilianum</name>
    <dbReference type="NCBI Taxonomy" id="144538"/>
    <lineage>
        <taxon>Eukaryota</taxon>
        <taxon>Fungi</taxon>
        <taxon>Fungi incertae sedis</taxon>
        <taxon>Mucoromycota</taxon>
        <taxon>Glomeromycotina</taxon>
        <taxon>Glomeromycetes</taxon>
        <taxon>Paraglomerales</taxon>
        <taxon>Paraglomeraceae</taxon>
        <taxon>Paraglomus</taxon>
    </lineage>
</organism>
<evidence type="ECO:0000313" key="2">
    <source>
        <dbReference type="Proteomes" id="UP000789739"/>
    </source>
</evidence>
<feature type="non-terminal residue" evidence="1">
    <location>
        <position position="88"/>
    </location>
</feature>
<name>A0A9N9HKC7_9GLOM</name>
<proteinExistence type="predicted"/>
<dbReference type="Proteomes" id="UP000789739">
    <property type="component" value="Unassembled WGS sequence"/>
</dbReference>
<gene>
    <name evidence="1" type="ORF">PBRASI_LOCUS11835</name>
</gene>
<reference evidence="1" key="1">
    <citation type="submission" date="2021-06" db="EMBL/GenBank/DDBJ databases">
        <authorList>
            <person name="Kallberg Y."/>
            <person name="Tangrot J."/>
            <person name="Rosling A."/>
        </authorList>
    </citation>
    <scope>NUCLEOTIDE SEQUENCE</scope>
    <source>
        <strain evidence="1">BR232B</strain>
    </source>
</reference>
<evidence type="ECO:0000313" key="1">
    <source>
        <dbReference type="EMBL" id="CAG8681529.1"/>
    </source>
</evidence>
<keyword evidence="2" id="KW-1185">Reference proteome</keyword>